<dbReference type="VEuPathDB" id="TriTrypDB:LtaPh_2607000"/>
<dbReference type="PRINTS" id="PR00633">
    <property type="entry name" value="RCCNDNSATION"/>
</dbReference>
<dbReference type="InterPro" id="IPR058923">
    <property type="entry name" value="RCC1-like_dom"/>
</dbReference>
<feature type="region of interest" description="Disordered" evidence="4">
    <location>
        <begin position="1670"/>
        <end position="1708"/>
    </location>
</feature>
<dbReference type="Gene3D" id="2.130.10.30">
    <property type="entry name" value="Regulator of chromosome condensation 1/beta-lactamase-inhibitor protein II"/>
    <property type="match status" value="4"/>
</dbReference>
<dbReference type="SUPFAM" id="SSF50985">
    <property type="entry name" value="RCC1/BLIP-II"/>
    <property type="match status" value="3"/>
</dbReference>
<sequence length="1784" mass="188704">MEAACRRLCLGDSSSLPSIIDCIEAGQWAPTGTLATKTYAALATLLLREGVVLRESHVSDSALPSKEAFYALRIFAVLGARRAQEGYDVKKVLLSLGLQKCRSMTLDAYFDLKRWQRYYVSMFVTLLVDVYGCCPQDLLQSVTSLNAMAALAGCGGLSSRPEGRIEVAEPIPALPHPTPRVTATTAGHGGGLTSLTAPNRQSRASTRDSGNPPGCVSSQNRSSLLVSIPGTSTDLPLKPTRWYRELPRKPINTPYAVNPLYISEPLREYRSDTTAAGETTCDDGDDRVPLAFQALGAEIPITAQFPTPVVLFSVQYGAGCAPRLPTIDDLARLHVWCERRQQKQTSKPRTTDPSASTLFAESQCGQGSNLDAAVQIREPDAAAGGCDDPQTFGVRNEMTFVSPNPSTVAYHSQCLDNSLLRRYLEEGKLLSWGSVAKGALGQHRQLYRRSTRGPSKCVTATSDSTGSNAEVGSASPVSMNVRHTCANSSNASALESNGAQISLVGGDSPTKDPFKSVLKVPLARGQSTRNALSETQLGEGRVVDQLQASPSARLPKATSIGSGGTLAAGVTFPDDTSAAGYVYLPSSVHTPARVAQVAFGLAVTYVLTVDGVLYSCGRADNGQLGIGEHSVRYSETGVRKLQRVLLKDNERVIRVAAGTASAIALTENNALYCWGHNVYGQCLEMPGASRVLTPVRLKAGAHKILDVCFGQCFGVLLFGDGVIGTWGIASMLGCKVSGKKLEQSLASDKCKCSRQIMNLQFSIPTPMTAVRAGPWHALAISQKGEVYTWGVGRNGRLGHGTDNSEVKPRLVEGLRSSFVVDASCSNAHSAVLTSTGAVYVFGDNAQGQLGLRGREPRRLPTMVALPMKAVAVTCAQEHTCILLADGDVVACGSHRTCGIGLGYGRQLCAPLRILTNYVTLTLNSGHLQSMTGVVHRLTSMMVLGHSSIEEVSQVSTLIMRSGVRCAASGAGFLVVLSEHNSLVAIGRGERGQLGIGDCMKPNRTDDITVAATFHEVQIPSGIAIQHVRCGPDFVLALDEKGIVYGWGSNDHRKLCQPADVAQVFSPVRIAAYASERIVQIVCGGTFVVALTADGEVLTHGEAIYCGLGAPRSPTTARSSDVPVPMRVAGLSDIVAVAAGLQHALAMTASCSIFAWGVGVLGTGSTADISDSTLFTSVTPTPVRVALSQTIRSIGCGPNNSFAISDEGDLWVWGVNRFGECGMPTSGTGTSISTGGRGLQRMALSQKQGRNEAADHTSFIATPTAVARQVRDAAFTGEFGVVVFEDGQVSVSGRIQYGGERYLLSSFHSTPQPPLSIDVNWPVWRPPTKLRSNFSASLLGSGSGGGGGGASAAVGTAPRQKGRQGNADKVGELKNGRESPAFSYVCLPETRKFEILLTDGQHQHHPRPPSPPRPYLSGTGTAAVPPTSASASKSPPHRRSLFFPLTAREHYSPLAPSSRAATTFGEPAPLSPSSSGLLSFTSPRLCARDATPLDYGHEMMSANSPPSMSGLISSAQESLPHAATVVTVGMMDAEDVRSGTNWGVYTVDEHVQMNLASSGVYFNSDEYSAPDAGSLLSNAGIFSETDTCIPMPQRRLSEDPTLRPTQTKTSSMMQPRKLLPATWDLLGSQAPPLLQLPSDHSAAPTADAGMAAASPTVATTRVIAMAQVRAQTPPRIHPAHPGKNVRAAATSKHPKPSLSSPPQPSASDERMLGIRCFSGWEQICVVMEKYRPSSAEVGMAQTGLQVLLRQTENAVRETRICEHKRGEECALAQAAEGPGEGNGVV</sequence>
<evidence type="ECO:0000313" key="7">
    <source>
        <dbReference type="Proteomes" id="UP000419144"/>
    </source>
</evidence>
<keyword evidence="2" id="KW-0677">Repeat</keyword>
<feature type="compositionally biased region" description="Polar residues" evidence="4">
    <location>
        <begin position="198"/>
        <end position="209"/>
    </location>
</feature>
<feature type="compositionally biased region" description="Low complexity" evidence="4">
    <location>
        <begin position="1421"/>
        <end position="1433"/>
    </location>
</feature>
<feature type="compositionally biased region" description="Polar residues" evidence="4">
    <location>
        <begin position="1602"/>
        <end position="1612"/>
    </location>
</feature>
<evidence type="ECO:0000256" key="4">
    <source>
        <dbReference type="SAM" id="MobiDB-lite"/>
    </source>
</evidence>
<dbReference type="GO" id="GO:0005737">
    <property type="term" value="C:cytoplasm"/>
    <property type="evidence" value="ECO:0007669"/>
    <property type="project" value="TreeGrafter"/>
</dbReference>
<feature type="repeat" description="RCC1" evidence="3">
    <location>
        <begin position="1150"/>
        <end position="1206"/>
    </location>
</feature>
<evidence type="ECO:0000313" key="6">
    <source>
        <dbReference type="EMBL" id="GET89434.1"/>
    </source>
</evidence>
<feature type="region of interest" description="Disordered" evidence="4">
    <location>
        <begin position="451"/>
        <end position="475"/>
    </location>
</feature>
<organism evidence="6 7">
    <name type="scientific">Leishmania tarentolae</name>
    <name type="common">Sauroleishmania tarentolae</name>
    <dbReference type="NCBI Taxonomy" id="5689"/>
    <lineage>
        <taxon>Eukaryota</taxon>
        <taxon>Discoba</taxon>
        <taxon>Euglenozoa</taxon>
        <taxon>Kinetoplastea</taxon>
        <taxon>Metakinetoplastina</taxon>
        <taxon>Trypanosomatida</taxon>
        <taxon>Trypanosomatidae</taxon>
        <taxon>Leishmaniinae</taxon>
        <taxon>Leishmania</taxon>
        <taxon>lizard Leishmania</taxon>
    </lineage>
</organism>
<feature type="repeat" description="RCC1" evidence="3">
    <location>
        <begin position="836"/>
        <end position="885"/>
    </location>
</feature>
<feature type="repeat" description="RCC1" evidence="3">
    <location>
        <begin position="1094"/>
        <end position="1149"/>
    </location>
</feature>
<gene>
    <name evidence="6" type="ORF">LtaPh_2607000</name>
</gene>
<dbReference type="PROSITE" id="PS50012">
    <property type="entry name" value="RCC1_3"/>
    <property type="match status" value="7"/>
</dbReference>
<dbReference type="PANTHER" id="PTHR45982">
    <property type="entry name" value="REGULATOR OF CHROMOSOME CONDENSATION"/>
    <property type="match status" value="1"/>
</dbReference>
<dbReference type="Pfam" id="PF00415">
    <property type="entry name" value="RCC1"/>
    <property type="match status" value="1"/>
</dbReference>
<protein>
    <recommendedName>
        <fullName evidence="5">RCC1-like domain-containing protein</fullName>
    </recommendedName>
</protein>
<accession>A0A640KK38</accession>
<feature type="region of interest" description="Disordered" evidence="4">
    <location>
        <begin position="1398"/>
        <end position="1438"/>
    </location>
</feature>
<reference evidence="6" key="1">
    <citation type="submission" date="2019-11" db="EMBL/GenBank/DDBJ databases">
        <title>Leishmania tarentolae CDS.</title>
        <authorList>
            <person name="Goto Y."/>
            <person name="Yamagishi J."/>
        </authorList>
    </citation>
    <scope>NUCLEOTIDE SEQUENCE [LARGE SCALE GENOMIC DNA]</scope>
    <source>
        <strain evidence="6">Parrot Tar II</strain>
    </source>
</reference>
<evidence type="ECO:0000259" key="5">
    <source>
        <dbReference type="Pfam" id="PF25390"/>
    </source>
</evidence>
<feature type="domain" description="RCC1-like" evidence="5">
    <location>
        <begin position="561"/>
        <end position="913"/>
    </location>
</feature>
<feature type="repeat" description="RCC1" evidence="3">
    <location>
        <begin position="980"/>
        <end position="1040"/>
    </location>
</feature>
<name>A0A640KK38_LEITA</name>
<dbReference type="PROSITE" id="PS00626">
    <property type="entry name" value="RCC1_2"/>
    <property type="match status" value="1"/>
</dbReference>
<keyword evidence="1" id="KW-0344">Guanine-nucleotide releasing factor</keyword>
<feature type="repeat" description="RCC1" evidence="3">
    <location>
        <begin position="611"/>
        <end position="668"/>
    </location>
</feature>
<dbReference type="Pfam" id="PF25390">
    <property type="entry name" value="WD40_RLD"/>
    <property type="match status" value="1"/>
</dbReference>
<dbReference type="InterPro" id="IPR051553">
    <property type="entry name" value="Ran_GTPase-activating"/>
</dbReference>
<dbReference type="Pfam" id="PF13540">
    <property type="entry name" value="RCC1_2"/>
    <property type="match status" value="1"/>
</dbReference>
<feature type="region of interest" description="Disordered" evidence="4">
    <location>
        <begin position="1455"/>
        <end position="1477"/>
    </location>
</feature>
<evidence type="ECO:0000256" key="3">
    <source>
        <dbReference type="PROSITE-ProRule" id="PRU00235"/>
    </source>
</evidence>
<dbReference type="OrthoDB" id="263402at2759"/>
<keyword evidence="7" id="KW-1185">Reference proteome</keyword>
<feature type="region of interest" description="Disordered" evidence="4">
    <location>
        <begin position="171"/>
        <end position="222"/>
    </location>
</feature>
<dbReference type="InterPro" id="IPR009091">
    <property type="entry name" value="RCC1/BLIP-II"/>
</dbReference>
<dbReference type="Proteomes" id="UP000419144">
    <property type="component" value="Unassembled WGS sequence"/>
</dbReference>
<evidence type="ECO:0000256" key="1">
    <source>
        <dbReference type="ARBA" id="ARBA00022658"/>
    </source>
</evidence>
<feature type="region of interest" description="Disordered" evidence="4">
    <location>
        <begin position="1590"/>
        <end position="1612"/>
    </location>
</feature>
<dbReference type="EMBL" id="BLBS01000035">
    <property type="protein sequence ID" value="GET89434.1"/>
    <property type="molecule type" value="Genomic_DNA"/>
</dbReference>
<evidence type="ECO:0000256" key="2">
    <source>
        <dbReference type="ARBA" id="ARBA00022737"/>
    </source>
</evidence>
<dbReference type="InterPro" id="IPR000408">
    <property type="entry name" value="Reg_chr_condens"/>
</dbReference>
<feature type="repeat" description="RCC1" evidence="3">
    <location>
        <begin position="1041"/>
        <end position="1093"/>
    </location>
</feature>
<feature type="repeat" description="RCC1" evidence="3">
    <location>
        <begin position="784"/>
        <end position="835"/>
    </location>
</feature>
<dbReference type="GO" id="GO:0005085">
    <property type="term" value="F:guanyl-nucleotide exchange factor activity"/>
    <property type="evidence" value="ECO:0007669"/>
    <property type="project" value="TreeGrafter"/>
</dbReference>
<proteinExistence type="predicted"/>
<comment type="caution">
    <text evidence="6">The sequence shown here is derived from an EMBL/GenBank/DDBJ whole genome shotgun (WGS) entry which is preliminary data.</text>
</comment>
<feature type="region of interest" description="Disordered" evidence="4">
    <location>
        <begin position="1341"/>
        <end position="1373"/>
    </location>
</feature>
<feature type="compositionally biased region" description="Polar residues" evidence="4">
    <location>
        <begin position="458"/>
        <end position="475"/>
    </location>
</feature>
<dbReference type="PANTHER" id="PTHR45982:SF11">
    <property type="entry name" value="E3 UBIQUITIN-PROTEIN LIGASE HERC1 ISOFORM X1-RELATED"/>
    <property type="match status" value="1"/>
</dbReference>